<comment type="subcellular location">
    <subcellularLocation>
        <location evidence="1">Membrane</location>
        <topology evidence="1">Multi-pass membrane protein</topology>
    </subcellularLocation>
</comment>
<name>A0A6C0IMK7_9ZZZZ</name>
<reference evidence="8" key="1">
    <citation type="journal article" date="2020" name="Nature">
        <title>Giant virus diversity and host interactions through global metagenomics.</title>
        <authorList>
            <person name="Schulz F."/>
            <person name="Roux S."/>
            <person name="Paez-Espino D."/>
            <person name="Jungbluth S."/>
            <person name="Walsh D.A."/>
            <person name="Denef V.J."/>
            <person name="McMahon K.D."/>
            <person name="Konstantinidis K.T."/>
            <person name="Eloe-Fadrosh E.A."/>
            <person name="Kyrpides N.C."/>
            <person name="Woyke T."/>
        </authorList>
    </citation>
    <scope>NUCLEOTIDE SEQUENCE</scope>
    <source>
        <strain evidence="8">GVMAG-M-3300023184-89</strain>
    </source>
</reference>
<keyword evidence="3 6" id="KW-0812">Transmembrane</keyword>
<evidence type="ECO:0000256" key="3">
    <source>
        <dbReference type="ARBA" id="ARBA00022692"/>
    </source>
</evidence>
<dbReference type="GO" id="GO:0016020">
    <property type="term" value="C:membrane"/>
    <property type="evidence" value="ECO:0007669"/>
    <property type="project" value="UniProtKB-SubCell"/>
</dbReference>
<proteinExistence type="inferred from homology"/>
<feature type="domain" description="Lipid desaturase" evidence="7">
    <location>
        <begin position="75"/>
        <end position="224"/>
    </location>
</feature>
<dbReference type="AlphaFoldDB" id="A0A6C0IMK7"/>
<comment type="similarity">
    <text evidence="2">Belongs to the fatty acid desaturase CarF family.</text>
</comment>
<evidence type="ECO:0000313" key="8">
    <source>
        <dbReference type="EMBL" id="QHT92753.1"/>
    </source>
</evidence>
<sequence>MNHKEKLLTTYKKMYIDNNVTNNYLYFYILLTKPLGYMFWLYFYFFNLINIPYIYELIICNSLFENVMYVIFSCITADFISGLVHIYLDNSKVNYSETIIDYFKIGFQVHHLYPIFQWVYYKDFQPHYEANTIFFINIVMSIVNILTYNSLLIHYTLYLTLVMQMNHYWCHAIITKKHVPYIVHKLQDFGLLLNYKVHAKHHITFDNSFCFVNGICDPIFNYISKHKYLLDTYVSCIDTILY</sequence>
<evidence type="ECO:0000256" key="6">
    <source>
        <dbReference type="SAM" id="Phobius"/>
    </source>
</evidence>
<accession>A0A6C0IMK7</accession>
<evidence type="ECO:0000259" key="7">
    <source>
        <dbReference type="Pfam" id="PF10520"/>
    </source>
</evidence>
<evidence type="ECO:0000256" key="4">
    <source>
        <dbReference type="ARBA" id="ARBA00022989"/>
    </source>
</evidence>
<feature type="transmembrane region" description="Helical" evidence="6">
    <location>
        <begin position="67"/>
        <end position="88"/>
    </location>
</feature>
<dbReference type="InterPro" id="IPR019547">
    <property type="entry name" value="Lipid_desat"/>
</dbReference>
<evidence type="ECO:0000256" key="1">
    <source>
        <dbReference type="ARBA" id="ARBA00004141"/>
    </source>
</evidence>
<dbReference type="Pfam" id="PF10520">
    <property type="entry name" value="Lipid_desat"/>
    <property type="match status" value="1"/>
</dbReference>
<feature type="transmembrane region" description="Helical" evidence="6">
    <location>
        <begin position="133"/>
        <end position="158"/>
    </location>
</feature>
<keyword evidence="5 6" id="KW-0472">Membrane</keyword>
<evidence type="ECO:0000256" key="2">
    <source>
        <dbReference type="ARBA" id="ARBA00007620"/>
    </source>
</evidence>
<organism evidence="8">
    <name type="scientific">viral metagenome</name>
    <dbReference type="NCBI Taxonomy" id="1070528"/>
    <lineage>
        <taxon>unclassified sequences</taxon>
        <taxon>metagenomes</taxon>
        <taxon>organismal metagenomes</taxon>
    </lineage>
</organism>
<protein>
    <recommendedName>
        <fullName evidence="7">Lipid desaturase domain-containing protein</fullName>
    </recommendedName>
</protein>
<keyword evidence="4 6" id="KW-1133">Transmembrane helix</keyword>
<dbReference type="EMBL" id="MN740194">
    <property type="protein sequence ID" value="QHT92753.1"/>
    <property type="molecule type" value="Genomic_DNA"/>
</dbReference>
<evidence type="ECO:0000256" key="5">
    <source>
        <dbReference type="ARBA" id="ARBA00023136"/>
    </source>
</evidence>